<evidence type="ECO:0000313" key="26">
    <source>
        <dbReference type="Proteomes" id="UP000253144"/>
    </source>
</evidence>
<reference evidence="18 27" key="7">
    <citation type="submission" date="2017-12" db="EMBL/GenBank/DDBJ databases">
        <title>A pool of 800 enterococci isolated from chicken carcass rinse samples from New Zealand.</title>
        <authorList>
            <person name="Zhang J."/>
            <person name="Rogers L."/>
            <person name="Midwinter A."/>
            <person name="French N."/>
        </authorList>
    </citation>
    <scope>NUCLEOTIDE SEQUENCE [LARGE SCALE GENOMIC DNA]</scope>
    <source>
        <strain evidence="18 27">EN697</strain>
    </source>
</reference>
<evidence type="ECO:0000256" key="3">
    <source>
        <dbReference type="ARBA" id="ARBA00022475"/>
    </source>
</evidence>
<dbReference type="EMBL" id="LRHK01000001">
    <property type="protein sequence ID" value="KWX17475.1"/>
    <property type="molecule type" value="Genomic_DNA"/>
</dbReference>
<dbReference type="EMBL" id="JAIFOC010000137">
    <property type="protein sequence ID" value="MBX4223616.1"/>
    <property type="molecule type" value="Genomic_DNA"/>
</dbReference>
<evidence type="ECO:0000256" key="2">
    <source>
        <dbReference type="ARBA" id="ARBA00011006"/>
    </source>
</evidence>
<evidence type="ECO:0000313" key="8">
    <source>
        <dbReference type="EMBL" id="KAB7577430.1"/>
    </source>
</evidence>
<dbReference type="Proteomes" id="UP000224303">
    <property type="component" value="Unassembled WGS sequence"/>
</dbReference>
<evidence type="ECO:0000313" key="28">
    <source>
        <dbReference type="Proteomes" id="UP000469871"/>
    </source>
</evidence>
<evidence type="ECO:0000313" key="10">
    <source>
        <dbReference type="EMBL" id="MBX4223616.1"/>
    </source>
</evidence>
<reference evidence="11" key="11">
    <citation type="submission" date="2022-05" db="EMBL/GenBank/DDBJ databases">
        <title>Draft genome sequences of Clostridium perfringens strains isolated from Peru.</title>
        <authorList>
            <person name="Hurtado R."/>
            <person name="Lima L."/>
            <person name="Sousa T."/>
            <person name="Jaiswal A.K."/>
            <person name="Tiwari S."/>
            <person name="Maturrano L."/>
            <person name="Brenig B."/>
            <person name="Azevedo V."/>
        </authorList>
    </citation>
    <scope>NUCLEOTIDE SEQUENCE</scope>
    <source>
        <strain evidence="11">CP4</strain>
    </source>
</reference>
<evidence type="ECO:0000256" key="6">
    <source>
        <dbReference type="ARBA" id="ARBA00023136"/>
    </source>
</evidence>
<dbReference type="Proteomes" id="UP001260956">
    <property type="component" value="Unassembled WGS sequence"/>
</dbReference>
<dbReference type="STRING" id="1352.AL014_11380"/>
<dbReference type="RefSeq" id="WP_002289280.1">
    <property type="nucleotide sequence ID" value="NZ_AP019394.1"/>
</dbReference>
<protein>
    <submittedName>
        <fullName evidence="8">GlsB/YeaQ/YmgE family stress response membrane protein</fullName>
    </submittedName>
    <submittedName>
        <fullName evidence="14">Transglycosylase</fullName>
    </submittedName>
</protein>
<dbReference type="PATRIC" id="fig|1352.1358.peg.177"/>
<dbReference type="EMBL" id="JAMWMK010000001">
    <property type="protein sequence ID" value="MDC4246455.1"/>
    <property type="molecule type" value="Genomic_DNA"/>
</dbReference>
<dbReference type="EMBL" id="NGLB01000001">
    <property type="protein sequence ID" value="OTN98724.1"/>
    <property type="molecule type" value="Genomic_DNA"/>
</dbReference>
<dbReference type="PANTHER" id="PTHR33884:SF3">
    <property type="entry name" value="UPF0410 PROTEIN YMGE"/>
    <property type="match status" value="1"/>
</dbReference>
<organism evidence="9 20">
    <name type="scientific">Enterococcus faecium</name>
    <name type="common">Streptococcus faecium</name>
    <dbReference type="NCBI Taxonomy" id="1352"/>
    <lineage>
        <taxon>Bacteria</taxon>
        <taxon>Bacillati</taxon>
        <taxon>Bacillota</taxon>
        <taxon>Bacilli</taxon>
        <taxon>Lactobacillales</taxon>
        <taxon>Enterococcaceae</taxon>
        <taxon>Enterococcus</taxon>
    </lineage>
</organism>
<proteinExistence type="inferred from homology"/>
<dbReference type="EMBL" id="PJVH01000006">
    <property type="protein sequence ID" value="RXU90823.1"/>
    <property type="molecule type" value="Genomic_DNA"/>
</dbReference>
<dbReference type="Proteomes" id="UP001139644">
    <property type="component" value="Unassembled WGS sequence"/>
</dbReference>
<comment type="subcellular location">
    <subcellularLocation>
        <location evidence="1">Cell membrane</location>
        <topology evidence="1">Multi-pass membrane protein</topology>
    </subcellularLocation>
</comment>
<dbReference type="Proteomes" id="UP000249070">
    <property type="component" value="Unassembled WGS sequence"/>
</dbReference>
<dbReference type="EMBL" id="QHGU01000037">
    <property type="protein sequence ID" value="PZM55582.1"/>
    <property type="molecule type" value="Genomic_DNA"/>
</dbReference>
<dbReference type="EMBL" id="LEQJ01000009">
    <property type="protein sequence ID" value="RBS31346.1"/>
    <property type="molecule type" value="Genomic_DNA"/>
</dbReference>
<keyword evidence="6 7" id="KW-0472">Membrane</keyword>
<keyword evidence="4 7" id="KW-0812">Transmembrane</keyword>
<evidence type="ECO:0000313" key="11">
    <source>
        <dbReference type="EMBL" id="MDC4246455.1"/>
    </source>
</evidence>
<reference evidence="10" key="10">
    <citation type="journal article" date="2022" name="J. Anim. Sci.">
        <title>Whole genome sequence analyses-based assessment of virulence potential and antimicrobial susceptibilities and resistance of Enterococcus faecium strains isolated from commercial swine and cattle probiotic products.</title>
        <authorList>
            <person name="Shridhar P.B."/>
            <person name="Amachawadi R.G."/>
            <person name="Tokach M."/>
            <person name="Patel I."/>
            <person name="Gangiredla J."/>
            <person name="Mammel M."/>
            <person name="Nagaraja T.G."/>
        </authorList>
    </citation>
    <scope>NUCLEOTIDE SEQUENCE</scope>
    <source>
        <strain evidence="10">EF215</strain>
    </source>
</reference>
<evidence type="ECO:0000256" key="1">
    <source>
        <dbReference type="ARBA" id="ARBA00004651"/>
    </source>
</evidence>
<evidence type="ECO:0000313" key="22">
    <source>
        <dbReference type="Proteomes" id="UP000191171"/>
    </source>
</evidence>
<evidence type="ECO:0000313" key="23">
    <source>
        <dbReference type="Proteomes" id="UP000194737"/>
    </source>
</evidence>
<name>A0A132P578_ENTFC</name>
<sequence length="88" mass="9390">MLNFLWSLFIGGILGLIAGAILGKEVPGGVSGNIIIGFLGSWLGEFLLGPLGPELGGFYLIPALLGAIFCLALYSFVARRIRERPKKE</sequence>
<dbReference type="EMBL" id="FKLM01000053">
    <property type="protein sequence ID" value="SAM51305.1"/>
    <property type="molecule type" value="Genomic_DNA"/>
</dbReference>
<dbReference type="EMBL" id="MVGJ01000003">
    <property type="protein sequence ID" value="OOL84065.1"/>
    <property type="molecule type" value="Genomic_DNA"/>
</dbReference>
<accession>A0A132P578</accession>
<reference evidence="8 28" key="9">
    <citation type="submission" date="2019-10" db="EMBL/GenBank/DDBJ databases">
        <title>Evolutionary dynamics of vancomycin-resistant Enterococcus faecium during gastrointestinal tract colonization and bloodstream infection in immunocompromised pediatric patients.</title>
        <authorList>
            <person name="Chilambi G.S."/>
            <person name="Nordstrom H.R."/>
            <person name="Evans D.R."/>
            <person name="Ferrolino J."/>
            <person name="Hayden R.T."/>
            <person name="Maron G.M."/>
            <person name="Vo A.N."/>
            <person name="Gilmore M.S."/>
            <person name="Wolf J."/>
            <person name="Rosch J.W."/>
            <person name="Van Tyne D."/>
        </authorList>
    </citation>
    <scope>NUCLEOTIDE SEQUENCE [LARGE SCALE GENOMIC DNA]</scope>
    <source>
        <strain evidence="8 28">VRECG27</strain>
    </source>
</reference>
<evidence type="ECO:0000313" key="21">
    <source>
        <dbReference type="Proteomes" id="UP000183509"/>
    </source>
</evidence>
<evidence type="ECO:0000313" key="15">
    <source>
        <dbReference type="EMBL" id="PHL22021.1"/>
    </source>
</evidence>
<dbReference type="Proteomes" id="UP000191171">
    <property type="component" value="Unassembled WGS sequence"/>
</dbReference>
<feature type="transmembrane region" description="Helical" evidence="7">
    <location>
        <begin position="57"/>
        <end position="77"/>
    </location>
</feature>
<reference evidence="15 24" key="6">
    <citation type="submission" date="2017-10" db="EMBL/GenBank/DDBJ databases">
        <title>Draft genomes of the Enterococcus faecium isolated from human feces before and after Helicobacter pylori eradication therapy.</title>
        <authorList>
            <person name="Prianichniikov N.A."/>
            <person name="Glushchenko O.E."/>
            <person name="Malakhova M.V."/>
        </authorList>
    </citation>
    <scope>NUCLEOTIDE SEQUENCE [LARGE SCALE GENOMIC DNA]</scope>
    <source>
        <strain evidence="15 24">Hp_5-7</strain>
    </source>
</reference>
<evidence type="ECO:0000313" key="25">
    <source>
        <dbReference type="Proteomes" id="UP000249070"/>
    </source>
</evidence>
<evidence type="ECO:0000256" key="7">
    <source>
        <dbReference type="SAM" id="Phobius"/>
    </source>
</evidence>
<evidence type="ECO:0000313" key="14">
    <source>
        <dbReference type="EMBL" id="OTN98724.1"/>
    </source>
</evidence>
<dbReference type="InterPro" id="IPR007341">
    <property type="entry name" value="Transgly_assoc"/>
</dbReference>
<reference evidence="13 22" key="4">
    <citation type="submission" date="2017-02" db="EMBL/GenBank/DDBJ databases">
        <title>Clonality and virulence of isolates of VRE in Hematopoietic Stem Cell Transplanted (HSCT) patients.</title>
        <authorList>
            <person name="Marchi A.P."/>
            <person name="Martins R.C."/>
            <person name="Marie S.K."/>
            <person name="Levin A.S."/>
            <person name="Costa S.F."/>
        </authorList>
    </citation>
    <scope>NUCLEOTIDE SEQUENCE [LARGE SCALE GENOMIC DNA]</scope>
    <source>
        <strain evidence="13 22">LIM1759</strain>
    </source>
</reference>
<comment type="similarity">
    <text evidence="2">Belongs to the UPF0410 family.</text>
</comment>
<dbReference type="EMBL" id="JARPTX010000006">
    <property type="protein sequence ID" value="MDT2369123.1"/>
    <property type="molecule type" value="Genomic_DNA"/>
</dbReference>
<evidence type="ECO:0000313" key="19">
    <source>
        <dbReference type="EMBL" id="SAM51305.1"/>
    </source>
</evidence>
<reference evidence="19 21" key="3">
    <citation type="submission" date="2016-04" db="EMBL/GenBank/DDBJ databases">
        <authorList>
            <person name="Millard A."/>
        </authorList>
    </citation>
    <scope>NUCLEOTIDE SEQUENCE [LARGE SCALE GENOMIC DNA]</scope>
    <source>
        <strain evidence="19">Isolate 22</strain>
    </source>
</reference>
<reference evidence="9 20" key="2">
    <citation type="submission" date="2016-01" db="EMBL/GenBank/DDBJ databases">
        <title>Molecular Mechanisms for transfer of large genomic segments between Enterococcus faecium strains.</title>
        <authorList>
            <person name="Garcia-Solache M.A."/>
            <person name="Lebreton F."/>
            <person name="Mclaughlin R.E."/>
            <person name="Whiteaker J.D."/>
            <person name="Gilmore M.S."/>
            <person name="Rice L.B."/>
        </authorList>
    </citation>
    <scope>NUCLEOTIDE SEQUENCE [LARGE SCALE GENOMIC DNA]</scope>
    <source>
        <strain evidence="9 20">D344RRF x C68</strain>
    </source>
</reference>
<dbReference type="EMBL" id="WEFP01000001">
    <property type="protein sequence ID" value="KAB7577430.1"/>
    <property type="molecule type" value="Genomic_DNA"/>
</dbReference>
<keyword evidence="3" id="KW-1003">Cell membrane</keyword>
<dbReference type="Proteomes" id="UP001141166">
    <property type="component" value="Unassembled WGS sequence"/>
</dbReference>
<evidence type="ECO:0000313" key="20">
    <source>
        <dbReference type="Proteomes" id="UP000070452"/>
    </source>
</evidence>
<evidence type="ECO:0000313" key="24">
    <source>
        <dbReference type="Proteomes" id="UP000224303"/>
    </source>
</evidence>
<feature type="transmembrane region" description="Helical" evidence="7">
    <location>
        <begin position="6"/>
        <end position="23"/>
    </location>
</feature>
<evidence type="ECO:0000313" key="16">
    <source>
        <dbReference type="EMBL" id="PZM55582.1"/>
    </source>
</evidence>
<dbReference type="EMBL" id="PCGC01000008">
    <property type="protein sequence ID" value="PHL22021.1"/>
    <property type="molecule type" value="Genomic_DNA"/>
</dbReference>
<evidence type="ECO:0000313" key="17">
    <source>
        <dbReference type="EMBL" id="RBS31346.1"/>
    </source>
</evidence>
<dbReference type="Proteomes" id="UP000194737">
    <property type="component" value="Unassembled WGS sequence"/>
</dbReference>
<dbReference type="Proteomes" id="UP000070452">
    <property type="component" value="Unassembled WGS sequence"/>
</dbReference>
<comment type="caution">
    <text evidence="9">The sequence shown here is derived from an EMBL/GenBank/DDBJ whole genome shotgun (WGS) entry which is preliminary data.</text>
</comment>
<evidence type="ECO:0000313" key="27">
    <source>
        <dbReference type="Proteomes" id="UP000289562"/>
    </source>
</evidence>
<gene>
    <name evidence="14" type="ORF">A5804_000207</name>
    <name evidence="9" type="ORF">AWT83_02725</name>
    <name evidence="13" type="ORF">B1P95_00465</name>
    <name evidence="15" type="ORF">CQR37_04985</name>
    <name evidence="18" type="ORF">CYQ77_02865</name>
    <name evidence="16" type="ORF">DKP91_08655</name>
    <name evidence="19" type="ORF">DTPHA_602361</name>
    <name evidence="17" type="ORF">EB12_01531</name>
    <name evidence="8" type="ORF">GBM73_08895</name>
    <name evidence="10" type="ORF">KYX88_12575</name>
    <name evidence="11" type="ORF">M3X98_00070</name>
    <name evidence="12" type="ORF">P6Z85_02840</name>
</gene>
<dbReference type="AlphaFoldDB" id="A0A132P578"/>
<evidence type="ECO:0000313" key="9">
    <source>
        <dbReference type="EMBL" id="KWX17475.1"/>
    </source>
</evidence>
<dbReference type="GeneID" id="66453177"/>
<dbReference type="Proteomes" id="UP000469871">
    <property type="component" value="Unassembled WGS sequence"/>
</dbReference>
<dbReference type="Proteomes" id="UP000289562">
    <property type="component" value="Unassembled WGS sequence"/>
</dbReference>
<dbReference type="OMA" id="ASMGWIA"/>
<evidence type="ECO:0000313" key="18">
    <source>
        <dbReference type="EMBL" id="RXU90823.1"/>
    </source>
</evidence>
<dbReference type="PANTHER" id="PTHR33884">
    <property type="entry name" value="UPF0410 PROTEIN YMGE"/>
    <property type="match status" value="1"/>
</dbReference>
<keyword evidence="5 7" id="KW-1133">Transmembrane helix</keyword>
<reference evidence="14 23" key="5">
    <citation type="submission" date="2017-05" db="EMBL/GenBank/DDBJ databases">
        <title>The Genome Sequence of Enterococcus faecium 6F2_DIV0138.</title>
        <authorList>
            <consortium name="The Broad Institute Genomics Platform"/>
            <consortium name="The Broad Institute Genomic Center for Infectious Diseases"/>
            <person name="Earl A."/>
            <person name="Manson A."/>
            <person name="Schwartman J."/>
            <person name="Gilmore M."/>
            <person name="Abouelleil A."/>
            <person name="Cao P."/>
            <person name="Chapman S."/>
            <person name="Cusick C."/>
            <person name="Shea T."/>
            <person name="Young S."/>
            <person name="Neafsey D."/>
            <person name="Nusbaum C."/>
            <person name="Birren B."/>
        </authorList>
    </citation>
    <scope>NUCLEOTIDE SEQUENCE [LARGE SCALE GENOMIC DNA]</scope>
    <source>
        <strain evidence="14 23">6F2_DIV0138</strain>
    </source>
</reference>
<evidence type="ECO:0000313" key="12">
    <source>
        <dbReference type="EMBL" id="MDT2369123.1"/>
    </source>
</evidence>
<feature type="transmembrane region" description="Helical" evidence="7">
    <location>
        <begin position="30"/>
        <end position="51"/>
    </location>
</feature>
<evidence type="ECO:0000256" key="4">
    <source>
        <dbReference type="ARBA" id="ARBA00022692"/>
    </source>
</evidence>
<reference evidence="16 25" key="8">
    <citation type="submission" date="2018-05" db="EMBL/GenBank/DDBJ databases">
        <title>Vancomycin-resistant Enterococcus faecium strain from Chelyabinsk, Russia.</title>
        <authorList>
            <person name="Gostev V."/>
            <person name="Goncharov A."/>
            <person name="Kolodzhieva V."/>
            <person name="Suvorov A."/>
            <person name="Sidorenko S."/>
            <person name="Zueva L."/>
        </authorList>
    </citation>
    <scope>NUCLEOTIDE SEQUENCE [LARGE SCALE GENOMIC DNA]</scope>
    <source>
        <strain evidence="16 25">20</strain>
    </source>
</reference>
<reference evidence="17 26" key="1">
    <citation type="submission" date="2015-06" db="EMBL/GenBank/DDBJ databases">
        <title>The Genome Sequence of Enterococcus faecium 131EA1.</title>
        <authorList>
            <consortium name="The Broad Institute Genomics Platform"/>
            <consortium name="The Broad Institute Genome Sequencing Center for Infectious Disease"/>
            <person name="Earl A.M."/>
            <person name="Van Tyne D."/>
            <person name="Lebreton F."/>
            <person name="Saavedra J.T."/>
            <person name="Gilmore M.S."/>
            <person name="Manson Mcguire A."/>
            <person name="Clock S."/>
            <person name="Crupain M."/>
            <person name="Rangan U."/>
            <person name="Young S."/>
            <person name="Abouelleil A."/>
            <person name="Cao P."/>
            <person name="Chapman S.B."/>
            <person name="Griggs A."/>
            <person name="Priest M."/>
            <person name="Shea T."/>
            <person name="Wortman J."/>
            <person name="Nusbaum C."/>
            <person name="Birren B."/>
        </authorList>
    </citation>
    <scope>NUCLEOTIDE SEQUENCE [LARGE SCALE GENOMIC DNA]</scope>
    <source>
        <strain evidence="17 26">131EA1</strain>
    </source>
</reference>
<dbReference type="Proteomes" id="UP000183509">
    <property type="component" value="Unassembled WGS sequence"/>
</dbReference>
<evidence type="ECO:0000313" key="13">
    <source>
        <dbReference type="EMBL" id="OOL84065.1"/>
    </source>
</evidence>
<dbReference type="GO" id="GO:0005886">
    <property type="term" value="C:plasma membrane"/>
    <property type="evidence" value="ECO:0007669"/>
    <property type="project" value="UniProtKB-SubCell"/>
</dbReference>
<dbReference type="Pfam" id="PF04226">
    <property type="entry name" value="Transgly_assoc"/>
    <property type="match status" value="1"/>
</dbReference>
<reference evidence="12" key="12">
    <citation type="submission" date="2023-03" db="EMBL/GenBank/DDBJ databases">
        <authorList>
            <person name="Shen W."/>
            <person name="Cai J."/>
        </authorList>
    </citation>
    <scope>NUCLEOTIDE SEQUENCE</scope>
    <source>
        <strain evidence="12">B1010-2</strain>
    </source>
</reference>
<dbReference type="Proteomes" id="UP000253144">
    <property type="component" value="Unassembled WGS sequence"/>
</dbReference>
<evidence type="ECO:0000256" key="5">
    <source>
        <dbReference type="ARBA" id="ARBA00022989"/>
    </source>
</evidence>